<dbReference type="InterPro" id="IPR003142">
    <property type="entry name" value="BPL_C"/>
</dbReference>
<keyword evidence="6" id="KW-0804">Transcription</keyword>
<comment type="function">
    <text evidence="6">Acts both as a biotin--[acetyl-CoA-carboxylase] ligase and a repressor.</text>
</comment>
<organism evidence="8 9">
    <name type="scientific">Camelliibacillus cellulosilyticus</name>
    <dbReference type="NCBI Taxonomy" id="2174486"/>
    <lineage>
        <taxon>Bacteria</taxon>
        <taxon>Bacillati</taxon>
        <taxon>Bacillota</taxon>
        <taxon>Bacilli</taxon>
        <taxon>Bacillales</taxon>
        <taxon>Sporolactobacillaceae</taxon>
        <taxon>Camelliibacillus</taxon>
    </lineage>
</organism>
<feature type="binding site" evidence="6">
    <location>
        <position position="188"/>
    </location>
    <ligand>
        <name>biotin</name>
        <dbReference type="ChEBI" id="CHEBI:57586"/>
    </ligand>
</feature>
<reference evidence="9" key="1">
    <citation type="journal article" date="2019" name="Int. J. Syst. Evol. Microbiol.">
        <title>The Global Catalogue of Microorganisms (GCM) 10K type strain sequencing project: providing services to taxonomists for standard genome sequencing and annotation.</title>
        <authorList>
            <consortium name="The Broad Institute Genomics Platform"/>
            <consortium name="The Broad Institute Genome Sequencing Center for Infectious Disease"/>
            <person name="Wu L."/>
            <person name="Ma J."/>
        </authorList>
    </citation>
    <scope>NUCLEOTIDE SEQUENCE [LARGE SCALE GENOMIC DNA]</scope>
    <source>
        <strain evidence="9">CGMCC 1.16306</strain>
    </source>
</reference>
<dbReference type="PANTHER" id="PTHR12835:SF5">
    <property type="entry name" value="BIOTIN--PROTEIN LIGASE"/>
    <property type="match status" value="1"/>
</dbReference>
<dbReference type="EMBL" id="JBHSFW010000001">
    <property type="protein sequence ID" value="MFC4617780.1"/>
    <property type="molecule type" value="Genomic_DNA"/>
</dbReference>
<dbReference type="NCBIfam" id="TIGR00121">
    <property type="entry name" value="birA_ligase"/>
    <property type="match status" value="1"/>
</dbReference>
<accession>A0ABV9GM65</accession>
<keyword evidence="4 6" id="KW-0238">DNA-binding</keyword>
<keyword evidence="5 6" id="KW-0092">Biotin</keyword>
<dbReference type="InterPro" id="IPR011991">
    <property type="entry name" value="ArsR-like_HTH"/>
</dbReference>
<name>A0ABV9GM65_9BACL</name>
<keyword evidence="6" id="KW-0805">Transcription regulation</keyword>
<dbReference type="SUPFAM" id="SSF55681">
    <property type="entry name" value="Class II aaRS and biotin synthetases"/>
    <property type="match status" value="1"/>
</dbReference>
<feature type="DNA-binding region" description="H-T-H motif" evidence="6">
    <location>
        <begin position="22"/>
        <end position="41"/>
    </location>
</feature>
<keyword evidence="3 6" id="KW-0067">ATP-binding</keyword>
<dbReference type="InterPro" id="IPR004143">
    <property type="entry name" value="BPL_LPL_catalytic"/>
</dbReference>
<keyword evidence="9" id="KW-1185">Reference proteome</keyword>
<dbReference type="CDD" id="cd00090">
    <property type="entry name" value="HTH_ARSR"/>
    <property type="match status" value="1"/>
</dbReference>
<dbReference type="RefSeq" id="WP_376844806.1">
    <property type="nucleotide sequence ID" value="NZ_JBHSFW010000001.1"/>
</dbReference>
<dbReference type="InterPro" id="IPR045864">
    <property type="entry name" value="aa-tRNA-synth_II/BPL/LPL"/>
</dbReference>
<dbReference type="SUPFAM" id="SSF50037">
    <property type="entry name" value="C-terminal domain of transcriptional repressors"/>
    <property type="match status" value="1"/>
</dbReference>
<dbReference type="InterPro" id="IPR030855">
    <property type="entry name" value="Bifunct_BirA"/>
</dbReference>
<evidence type="ECO:0000256" key="1">
    <source>
        <dbReference type="ARBA" id="ARBA00022598"/>
    </source>
</evidence>
<dbReference type="Proteomes" id="UP001596022">
    <property type="component" value="Unassembled WGS sequence"/>
</dbReference>
<dbReference type="InterPro" id="IPR004408">
    <property type="entry name" value="Biotin_CoA_COase_ligase"/>
</dbReference>
<evidence type="ECO:0000313" key="8">
    <source>
        <dbReference type="EMBL" id="MFC4617780.1"/>
    </source>
</evidence>
<comment type="caution">
    <text evidence="8">The sequence shown here is derived from an EMBL/GenBank/DDBJ whole genome shotgun (WGS) entry which is preliminary data.</text>
</comment>
<keyword evidence="2 6" id="KW-0547">Nucleotide-binding</keyword>
<dbReference type="Gene3D" id="3.30.930.10">
    <property type="entry name" value="Bira Bifunctional Protein, Domain 2"/>
    <property type="match status" value="1"/>
</dbReference>
<dbReference type="InterPro" id="IPR036388">
    <property type="entry name" value="WH-like_DNA-bd_sf"/>
</dbReference>
<dbReference type="PANTHER" id="PTHR12835">
    <property type="entry name" value="BIOTIN PROTEIN LIGASE"/>
    <property type="match status" value="1"/>
</dbReference>
<feature type="binding site" evidence="6">
    <location>
        <begin position="121"/>
        <end position="123"/>
    </location>
    <ligand>
        <name>biotin</name>
        <dbReference type="ChEBI" id="CHEBI:57586"/>
    </ligand>
</feature>
<dbReference type="InterPro" id="IPR013196">
    <property type="entry name" value="HTH_11"/>
</dbReference>
<dbReference type="HAMAP" id="MF_00978">
    <property type="entry name" value="Bifunct_BirA"/>
    <property type="match status" value="1"/>
</dbReference>
<comment type="catalytic activity">
    <reaction evidence="6">
        <text>biotin + L-lysyl-[protein] + ATP = N(6)-biotinyl-L-lysyl-[protein] + AMP + diphosphate + H(+)</text>
        <dbReference type="Rhea" id="RHEA:11756"/>
        <dbReference type="Rhea" id="RHEA-COMP:9752"/>
        <dbReference type="Rhea" id="RHEA-COMP:10505"/>
        <dbReference type="ChEBI" id="CHEBI:15378"/>
        <dbReference type="ChEBI" id="CHEBI:29969"/>
        <dbReference type="ChEBI" id="CHEBI:30616"/>
        <dbReference type="ChEBI" id="CHEBI:33019"/>
        <dbReference type="ChEBI" id="CHEBI:57586"/>
        <dbReference type="ChEBI" id="CHEBI:83144"/>
        <dbReference type="ChEBI" id="CHEBI:456215"/>
        <dbReference type="EC" id="6.3.4.15"/>
    </reaction>
</comment>
<evidence type="ECO:0000256" key="2">
    <source>
        <dbReference type="ARBA" id="ARBA00022741"/>
    </source>
</evidence>
<dbReference type="CDD" id="cd16442">
    <property type="entry name" value="BPL"/>
    <property type="match status" value="1"/>
</dbReference>
<protein>
    <recommendedName>
        <fullName evidence="6">Bifunctional ligase/repressor BirA</fullName>
    </recommendedName>
    <alternativeName>
        <fullName evidence="6">Biotin--[acetyl-CoA-carboxylase] ligase</fullName>
        <ecNumber evidence="6">6.3.4.15</ecNumber>
    </alternativeName>
    <alternativeName>
        <fullName evidence="6">Biotin--protein ligase</fullName>
    </alternativeName>
    <alternativeName>
        <fullName evidence="6">Biotin-[acetyl-CoA carboxylase] synthetase</fullName>
    </alternativeName>
</protein>
<dbReference type="Pfam" id="PF03099">
    <property type="entry name" value="BPL_LplA_LipB"/>
    <property type="match status" value="1"/>
</dbReference>
<evidence type="ECO:0000259" key="7">
    <source>
        <dbReference type="PROSITE" id="PS51733"/>
    </source>
</evidence>
<dbReference type="EC" id="6.3.4.15" evidence="6"/>
<comment type="caution">
    <text evidence="6">Lacks conserved residue(s) required for the propagation of feature annotation.</text>
</comment>
<gene>
    <name evidence="6" type="primary">birA</name>
    <name evidence="8" type="ORF">ACFO4N_03450</name>
</gene>
<evidence type="ECO:0000256" key="5">
    <source>
        <dbReference type="ARBA" id="ARBA00023267"/>
    </source>
</evidence>
<keyword evidence="1 6" id="KW-0436">Ligase</keyword>
<evidence type="ECO:0000313" key="9">
    <source>
        <dbReference type="Proteomes" id="UP001596022"/>
    </source>
</evidence>
<dbReference type="Pfam" id="PF08279">
    <property type="entry name" value="HTH_11"/>
    <property type="match status" value="1"/>
</dbReference>
<dbReference type="InterPro" id="IPR008988">
    <property type="entry name" value="Transcriptional_repressor_C"/>
</dbReference>
<evidence type="ECO:0000256" key="3">
    <source>
        <dbReference type="ARBA" id="ARBA00022840"/>
    </source>
</evidence>
<dbReference type="Pfam" id="PF02237">
    <property type="entry name" value="BPL_C"/>
    <property type="match status" value="1"/>
</dbReference>
<dbReference type="Gene3D" id="2.30.30.100">
    <property type="match status" value="1"/>
</dbReference>
<feature type="domain" description="BPL/LPL catalytic" evidence="7">
    <location>
        <begin position="70"/>
        <end position="261"/>
    </location>
</feature>
<dbReference type="GO" id="GO:0004077">
    <property type="term" value="F:biotin--[biotin carboxyl-carrier protein] ligase activity"/>
    <property type="evidence" value="ECO:0007669"/>
    <property type="project" value="UniProtKB-EC"/>
</dbReference>
<dbReference type="InterPro" id="IPR036390">
    <property type="entry name" value="WH_DNA-bd_sf"/>
</dbReference>
<sequence length="331" mass="36804">MSRTKDAILTMLFANRRQFLSGQTISDQLGCSRTAVWKHIKELEKEGYVIESVQKRGYRLALSPDRLSAPEITAGLETERFGRTIVYEPSMSSTQKVAHHLAEDGAEEGTLIVTDEQTEGRGRLGRHWDSGANRGIWMSLILRPSLQLKKIPPLTLLAAVAVVKAINKVTQTACAIKWPNDILYDGKKLVGILTEMQAEEQTARAVILGIGMNVNTRIEQFPENLRSVATSLYEITGKDQSRVQLIQSILKELEDLYHLYLTNGFAPIKLMWESYALCLGRVIHARTVQGDVIKGMAKGISEEGVLLLEDANGEIHSIYSADIQFDSPNPS</sequence>
<dbReference type="PROSITE" id="PS51733">
    <property type="entry name" value="BPL_LPL_CATALYTIC"/>
    <property type="match status" value="1"/>
</dbReference>
<evidence type="ECO:0000256" key="4">
    <source>
        <dbReference type="ARBA" id="ARBA00023125"/>
    </source>
</evidence>
<comment type="similarity">
    <text evidence="6">Belongs to the biotin--protein ligase family.</text>
</comment>
<feature type="binding site" evidence="6">
    <location>
        <position position="117"/>
    </location>
    <ligand>
        <name>biotin</name>
        <dbReference type="ChEBI" id="CHEBI:57586"/>
    </ligand>
</feature>
<dbReference type="SUPFAM" id="SSF46785">
    <property type="entry name" value="Winged helix' DNA-binding domain"/>
    <property type="match status" value="1"/>
</dbReference>
<keyword evidence="6" id="KW-0678">Repressor</keyword>
<evidence type="ECO:0000256" key="6">
    <source>
        <dbReference type="HAMAP-Rule" id="MF_00978"/>
    </source>
</evidence>
<dbReference type="Gene3D" id="1.10.10.10">
    <property type="entry name" value="Winged helix-like DNA-binding domain superfamily/Winged helix DNA-binding domain"/>
    <property type="match status" value="1"/>
</dbReference>
<proteinExistence type="inferred from homology"/>